<protein>
    <submittedName>
        <fullName evidence="2">Amidohydrolase</fullName>
    </submittedName>
</protein>
<dbReference type="PANTHER" id="PTHR22642">
    <property type="entry name" value="IMIDAZOLONEPROPIONASE"/>
    <property type="match status" value="1"/>
</dbReference>
<dbReference type="InterPro" id="IPR033932">
    <property type="entry name" value="YtcJ-like"/>
</dbReference>
<reference evidence="2" key="2">
    <citation type="journal article" date="2021" name="PeerJ">
        <title>Extensive microbial diversity within the chicken gut microbiome revealed by metagenomics and culture.</title>
        <authorList>
            <person name="Gilroy R."/>
            <person name="Ravi A."/>
            <person name="Getino M."/>
            <person name="Pursley I."/>
            <person name="Horton D.L."/>
            <person name="Alikhan N.F."/>
            <person name="Baker D."/>
            <person name="Gharbi K."/>
            <person name="Hall N."/>
            <person name="Watson M."/>
            <person name="Adriaenssens E.M."/>
            <person name="Foster-Nyarko E."/>
            <person name="Jarju S."/>
            <person name="Secka A."/>
            <person name="Antonio M."/>
            <person name="Oren A."/>
            <person name="Chaudhuri R.R."/>
            <person name="La Ragione R."/>
            <person name="Hildebrand F."/>
            <person name="Pallen M.J."/>
        </authorList>
    </citation>
    <scope>NUCLEOTIDE SEQUENCE</scope>
    <source>
        <strain evidence="2">ChiBcec15-4380</strain>
    </source>
</reference>
<evidence type="ECO:0000313" key="2">
    <source>
        <dbReference type="EMBL" id="HIR51612.1"/>
    </source>
</evidence>
<sequence>MEQTNARLFFGGTIETLEAPSAPPPEALLVRQGRIEALGSRAALTALCPEATAVDLEGAALLPAFLDAHSHFTQVAYAQLQLSLQDVASDEALVEAVQAWPAQPGQWIQARDFDHNRFPGAKNPSLAVLDRAAPHNPLVIQHQSGHMGLLNTAALQALGITPQTPSPAGGRIEVVDGRLTGYLEENAFMDALKKLPPPDQSALFAAFEAAQQCYAARGITTVQDGMVVEDMFPLYEALLARGLLRLDLTAYVSPDCLEAFRRRFPAQAEGYRGHLRLGGLKIFLDGSPQGRTAWVREPYLGGGQGYGTMSDAAVTQAMELAGREGLQLLAHCNGDQAVAQFLRCLAAAEQKYPQLKTLRPVIVHGQLMGRDQLAQARDLGAMVSFFVAHVYHWGDVHLRNLGPARAAAISPAASALAAGLPFTFHQDAPVIQPDMFETLWCATCRETRDGVILGPEERISPRAALEAVTRQAAWQYGEEARKGTLAPGKQADLLVADRDPLAVSPEALRGCRVLATYQAGHCVYRHPDAPADL</sequence>
<dbReference type="AlphaFoldDB" id="A0A9D1DJ49"/>
<dbReference type="InterPro" id="IPR011059">
    <property type="entry name" value="Metal-dep_hydrolase_composite"/>
</dbReference>
<dbReference type="GO" id="GO:0016810">
    <property type="term" value="F:hydrolase activity, acting on carbon-nitrogen (but not peptide) bonds"/>
    <property type="evidence" value="ECO:0007669"/>
    <property type="project" value="InterPro"/>
</dbReference>
<dbReference type="CDD" id="cd01300">
    <property type="entry name" value="YtcJ_like"/>
    <property type="match status" value="1"/>
</dbReference>
<dbReference type="Proteomes" id="UP000824239">
    <property type="component" value="Unassembled WGS sequence"/>
</dbReference>
<dbReference type="Gene3D" id="3.10.310.70">
    <property type="match status" value="1"/>
</dbReference>
<dbReference type="InterPro" id="IPR032466">
    <property type="entry name" value="Metal_Hydrolase"/>
</dbReference>
<dbReference type="PANTHER" id="PTHR22642:SF2">
    <property type="entry name" value="PROTEIN LONG AFTER FAR-RED 3"/>
    <property type="match status" value="1"/>
</dbReference>
<evidence type="ECO:0000259" key="1">
    <source>
        <dbReference type="Pfam" id="PF07969"/>
    </source>
</evidence>
<dbReference type="InterPro" id="IPR013108">
    <property type="entry name" value="Amidohydro_3"/>
</dbReference>
<name>A0A9D1DJ49_9FIRM</name>
<dbReference type="Pfam" id="PF07969">
    <property type="entry name" value="Amidohydro_3"/>
    <property type="match status" value="1"/>
</dbReference>
<comment type="caution">
    <text evidence="2">The sequence shown here is derived from an EMBL/GenBank/DDBJ whole genome shotgun (WGS) entry which is preliminary data.</text>
</comment>
<reference evidence="2" key="1">
    <citation type="submission" date="2020-10" db="EMBL/GenBank/DDBJ databases">
        <authorList>
            <person name="Gilroy R."/>
        </authorList>
    </citation>
    <scope>NUCLEOTIDE SEQUENCE</scope>
    <source>
        <strain evidence="2">ChiBcec15-4380</strain>
    </source>
</reference>
<dbReference type="SUPFAM" id="SSF51338">
    <property type="entry name" value="Composite domain of metallo-dependent hydrolases"/>
    <property type="match status" value="1"/>
</dbReference>
<gene>
    <name evidence="2" type="ORF">IAA53_10150</name>
</gene>
<dbReference type="SUPFAM" id="SSF51556">
    <property type="entry name" value="Metallo-dependent hydrolases"/>
    <property type="match status" value="1"/>
</dbReference>
<proteinExistence type="predicted"/>
<dbReference type="Gene3D" id="2.30.40.10">
    <property type="entry name" value="Urease, subunit C, domain 1"/>
    <property type="match status" value="1"/>
</dbReference>
<dbReference type="Gene3D" id="3.20.20.140">
    <property type="entry name" value="Metal-dependent hydrolases"/>
    <property type="match status" value="1"/>
</dbReference>
<evidence type="ECO:0000313" key="3">
    <source>
        <dbReference type="Proteomes" id="UP000824239"/>
    </source>
</evidence>
<accession>A0A9D1DJ49</accession>
<organism evidence="2 3">
    <name type="scientific">Candidatus Avoscillospira avicola</name>
    <dbReference type="NCBI Taxonomy" id="2840706"/>
    <lineage>
        <taxon>Bacteria</taxon>
        <taxon>Bacillati</taxon>
        <taxon>Bacillota</taxon>
        <taxon>Clostridia</taxon>
        <taxon>Eubacteriales</taxon>
        <taxon>Oscillospiraceae</taxon>
        <taxon>Oscillospiraceae incertae sedis</taxon>
        <taxon>Candidatus Avoscillospira</taxon>
    </lineage>
</organism>
<dbReference type="EMBL" id="DVHE01000079">
    <property type="protein sequence ID" value="HIR51612.1"/>
    <property type="molecule type" value="Genomic_DNA"/>
</dbReference>
<feature type="domain" description="Amidohydrolase 3" evidence="1">
    <location>
        <begin position="53"/>
        <end position="524"/>
    </location>
</feature>